<dbReference type="OrthoDB" id="2436906at2759"/>
<protein>
    <submittedName>
        <fullName evidence="3">Uncharacterized protein</fullName>
    </submittedName>
</protein>
<organism evidence="3 4">
    <name type="scientific">Lobosporangium transversale</name>
    <dbReference type="NCBI Taxonomy" id="64571"/>
    <lineage>
        <taxon>Eukaryota</taxon>
        <taxon>Fungi</taxon>
        <taxon>Fungi incertae sedis</taxon>
        <taxon>Mucoromycota</taxon>
        <taxon>Mortierellomycotina</taxon>
        <taxon>Mortierellomycetes</taxon>
        <taxon>Mortierellales</taxon>
        <taxon>Mortierellaceae</taxon>
        <taxon>Lobosporangium</taxon>
    </lineage>
</organism>
<evidence type="ECO:0000256" key="1">
    <source>
        <dbReference type="SAM" id="Coils"/>
    </source>
</evidence>
<evidence type="ECO:0000313" key="3">
    <source>
        <dbReference type="EMBL" id="ORZ27422.1"/>
    </source>
</evidence>
<keyword evidence="4" id="KW-1185">Reference proteome</keyword>
<name>A0A1Y2H2Y2_9FUNG</name>
<dbReference type="InParanoid" id="A0A1Y2H2Y2"/>
<accession>A0A1Y2H2Y2</accession>
<evidence type="ECO:0000313" key="4">
    <source>
        <dbReference type="Proteomes" id="UP000193648"/>
    </source>
</evidence>
<feature type="region of interest" description="Disordered" evidence="2">
    <location>
        <begin position="207"/>
        <end position="246"/>
    </location>
</feature>
<gene>
    <name evidence="3" type="ORF">BCR41DRAFT_392751</name>
</gene>
<reference evidence="3 4" key="1">
    <citation type="submission" date="2016-07" db="EMBL/GenBank/DDBJ databases">
        <title>Pervasive Adenine N6-methylation of Active Genes in Fungi.</title>
        <authorList>
            <consortium name="DOE Joint Genome Institute"/>
            <person name="Mondo S.J."/>
            <person name="Dannebaum R.O."/>
            <person name="Kuo R.C."/>
            <person name="Labutti K."/>
            <person name="Haridas S."/>
            <person name="Kuo A."/>
            <person name="Salamov A."/>
            <person name="Ahrendt S.R."/>
            <person name="Lipzen A."/>
            <person name="Sullivan W."/>
            <person name="Andreopoulos W.B."/>
            <person name="Clum A."/>
            <person name="Lindquist E."/>
            <person name="Daum C."/>
            <person name="Ramamoorthy G.K."/>
            <person name="Gryganskyi A."/>
            <person name="Culley D."/>
            <person name="Magnuson J.K."/>
            <person name="James T.Y."/>
            <person name="O'Malley M.A."/>
            <person name="Stajich J.E."/>
            <person name="Spatafora J.W."/>
            <person name="Visel A."/>
            <person name="Grigoriev I.V."/>
        </authorList>
    </citation>
    <scope>NUCLEOTIDE SEQUENCE [LARGE SCALE GENOMIC DNA]</scope>
    <source>
        <strain evidence="3 4">NRRL 3116</strain>
    </source>
</reference>
<dbReference type="RefSeq" id="XP_021885149.1">
    <property type="nucleotide sequence ID" value="XM_022028495.1"/>
</dbReference>
<dbReference type="EMBL" id="MCFF01000004">
    <property type="protein sequence ID" value="ORZ27422.1"/>
    <property type="molecule type" value="Genomic_DNA"/>
</dbReference>
<feature type="coiled-coil region" evidence="1">
    <location>
        <begin position="646"/>
        <end position="673"/>
    </location>
</feature>
<keyword evidence="1" id="KW-0175">Coiled coil</keyword>
<comment type="caution">
    <text evidence="3">The sequence shown here is derived from an EMBL/GenBank/DDBJ whole genome shotgun (WGS) entry which is preliminary data.</text>
</comment>
<dbReference type="GeneID" id="33570338"/>
<feature type="region of interest" description="Disordered" evidence="2">
    <location>
        <begin position="688"/>
        <end position="712"/>
    </location>
</feature>
<evidence type="ECO:0000256" key="2">
    <source>
        <dbReference type="SAM" id="MobiDB-lite"/>
    </source>
</evidence>
<dbReference type="Proteomes" id="UP000193648">
    <property type="component" value="Unassembled WGS sequence"/>
</dbReference>
<proteinExistence type="predicted"/>
<sequence length="775" mass="86337">MQDLDHTAPSALKVHPFFKSVKARYWHNTHAFFKYCDLSKPSEQHFTTYTKGLTTISNANNVSESLRSRADNVLQKASKDPFTQAFEEYINKKNASDAKRKISSTILKVVKSGASDAEKIVELSSVSHKKKRLDICLDSESIVERESSVSMEASSSSWTAKSLLAKGKSSLTSAPPVLDNQLDDQQTEYILPSKDFEGFQDHDLAENWPACSRTGPPPSPKKSKSFPISMKKRRQSVSTTSSEPATPKLKLREPWHSLVDLAILMYTDWDVELPSIDLDQSVLDEIGSKNKEILYRIGLRNLHQAQLLHKLKSLDKNHCLPYKDAFVALSGIWNLYSTDANNSFGSEKLKAAQGLCLLPGLEERTQGIDEIVQRLLGKVEEGSSVQDLLNYTYALQCEYPEQRRRINVLQHLFSHAIRPLTGNKKPSEGDVMLLWGCIFKDGLPLDTQLCLHLGEQGCAATTLSKSMLAEAFNTGCNTRKCDCLLTVDGMEVGNFEAKRGSCGPIDVAVQLRKNAKINKSILLELEKHGIGCPPLLNIQGTTATVIKIIKYEDIWVVGKACSPLVLPVASEDIQFFLQHGVFVLFNLLDEYHAYAQKAYAAKRLYEYNNRVMVEDIAVGVDLKSPMMVLEWERVVFHSPTKPRTRKSSLLQELAAAQDESDKEEETKMNFSDNISNAYTASNVLTDGNLGPSTLEDNPTPPPTPSSNPFSPEIQQMLSPEILQAISGPPGLPSRDPYLLKARAFYIASLANNSTISCSIVFISSLERCYVWLCCW</sequence>
<dbReference type="AlphaFoldDB" id="A0A1Y2H2Y2"/>